<proteinExistence type="predicted"/>
<dbReference type="InterPro" id="IPR005174">
    <property type="entry name" value="KIB1-4_b-propeller"/>
</dbReference>
<protein>
    <recommendedName>
        <fullName evidence="1">KIB1-4 beta-propeller domain-containing protein</fullName>
    </recommendedName>
</protein>
<evidence type="ECO:0000259" key="1">
    <source>
        <dbReference type="Pfam" id="PF03478"/>
    </source>
</evidence>
<dbReference type="InterPro" id="IPR050942">
    <property type="entry name" value="F-box_BR-signaling"/>
</dbReference>
<dbReference type="Gramene" id="mRNA:HanXRQr2_Chr02g0065341">
    <property type="protein sequence ID" value="CDS:HanXRQr2_Chr02g0065341.1"/>
    <property type="gene ID" value="HanXRQr2_Chr02g0065341"/>
</dbReference>
<evidence type="ECO:0000313" key="4">
    <source>
        <dbReference type="Proteomes" id="UP000215914"/>
    </source>
</evidence>
<dbReference type="PANTHER" id="PTHR44259:SF114">
    <property type="entry name" value="OS06G0707300 PROTEIN"/>
    <property type="match status" value="1"/>
</dbReference>
<dbReference type="Pfam" id="PF03478">
    <property type="entry name" value="Beta-prop_KIB1-4"/>
    <property type="match status" value="1"/>
</dbReference>
<sequence>MRFVPWLACVPRRNACSFCYKSINTCGVKHHLPPLSSFPNVVNFSVYNVGREYTLKTVEGDVYTCSLKEMCNSFIKKVVFSSSPSDEDLDYYALAIVNQTGDLAYCRKGDDVWRFVDDAQLYCEDVVFHKGCFYAVSKYGTIAVCDICGDLSNDVPNVSFIHTPLQVGGGDMQYLVSLGDELLLVTRYLELGFHAYKTTEFRVFKLVLKDGWMWKSVVELDDWALFVGENSSVAIRASDFEGCKGNKIYFTDDYSEWNYDGANGDHDLGVYDLEDGSVAALPCYTRKFYNGRRWPPPIWITPSLH</sequence>
<feature type="domain" description="KIB1-4 beta-propeller" evidence="1">
    <location>
        <begin position="6"/>
        <end position="272"/>
    </location>
</feature>
<dbReference type="EMBL" id="CM007891">
    <property type="protein sequence ID" value="OTG34159.1"/>
    <property type="molecule type" value="Genomic_DNA"/>
</dbReference>
<dbReference type="AlphaFoldDB" id="A0A251VFW1"/>
<accession>A0A251VFW1</accession>
<gene>
    <name evidence="3" type="ORF">HannXRQ_Chr02g0042691</name>
    <name evidence="2" type="ORF">HanXRQr2_Chr02g0065341</name>
</gene>
<dbReference type="EMBL" id="MNCJ02000317">
    <property type="protein sequence ID" value="KAF5818446.1"/>
    <property type="molecule type" value="Genomic_DNA"/>
</dbReference>
<reference evidence="2" key="3">
    <citation type="submission" date="2020-06" db="EMBL/GenBank/DDBJ databases">
        <title>Helianthus annuus Genome sequencing and assembly Release 2.</title>
        <authorList>
            <person name="Gouzy J."/>
            <person name="Langlade N."/>
            <person name="Munos S."/>
        </authorList>
    </citation>
    <scope>NUCLEOTIDE SEQUENCE</scope>
    <source>
        <tissue evidence="2">Leaves</tissue>
    </source>
</reference>
<keyword evidence="4" id="KW-1185">Reference proteome</keyword>
<dbReference type="PANTHER" id="PTHR44259">
    <property type="entry name" value="OS07G0183000 PROTEIN-RELATED"/>
    <property type="match status" value="1"/>
</dbReference>
<reference evidence="3" key="2">
    <citation type="submission" date="2017-02" db="EMBL/GenBank/DDBJ databases">
        <title>Sunflower complete genome.</title>
        <authorList>
            <person name="Langlade N."/>
            <person name="Munos S."/>
        </authorList>
    </citation>
    <scope>NUCLEOTIDE SEQUENCE [LARGE SCALE GENOMIC DNA]</scope>
    <source>
        <tissue evidence="3">Leaves</tissue>
    </source>
</reference>
<organism evidence="3 4">
    <name type="scientific">Helianthus annuus</name>
    <name type="common">Common sunflower</name>
    <dbReference type="NCBI Taxonomy" id="4232"/>
    <lineage>
        <taxon>Eukaryota</taxon>
        <taxon>Viridiplantae</taxon>
        <taxon>Streptophyta</taxon>
        <taxon>Embryophyta</taxon>
        <taxon>Tracheophyta</taxon>
        <taxon>Spermatophyta</taxon>
        <taxon>Magnoliopsida</taxon>
        <taxon>eudicotyledons</taxon>
        <taxon>Gunneridae</taxon>
        <taxon>Pentapetalae</taxon>
        <taxon>asterids</taxon>
        <taxon>campanulids</taxon>
        <taxon>Asterales</taxon>
        <taxon>Asteraceae</taxon>
        <taxon>Asteroideae</taxon>
        <taxon>Heliantheae alliance</taxon>
        <taxon>Heliantheae</taxon>
        <taxon>Helianthus</taxon>
    </lineage>
</organism>
<dbReference type="Proteomes" id="UP000215914">
    <property type="component" value="Chromosome 2"/>
</dbReference>
<evidence type="ECO:0000313" key="3">
    <source>
        <dbReference type="EMBL" id="OTG34159.1"/>
    </source>
</evidence>
<dbReference type="OMA" id="INAMGAM"/>
<evidence type="ECO:0000313" key="2">
    <source>
        <dbReference type="EMBL" id="KAF5818446.1"/>
    </source>
</evidence>
<reference evidence="2 4" key="1">
    <citation type="journal article" date="2017" name="Nature">
        <title>The sunflower genome provides insights into oil metabolism, flowering and Asterid evolution.</title>
        <authorList>
            <person name="Badouin H."/>
            <person name="Gouzy J."/>
            <person name="Grassa C.J."/>
            <person name="Murat F."/>
            <person name="Staton S.E."/>
            <person name="Cottret L."/>
            <person name="Lelandais-Briere C."/>
            <person name="Owens G.L."/>
            <person name="Carrere S."/>
            <person name="Mayjonade B."/>
            <person name="Legrand L."/>
            <person name="Gill N."/>
            <person name="Kane N.C."/>
            <person name="Bowers J.E."/>
            <person name="Hubner S."/>
            <person name="Bellec A."/>
            <person name="Berard A."/>
            <person name="Berges H."/>
            <person name="Blanchet N."/>
            <person name="Boniface M.C."/>
            <person name="Brunel D."/>
            <person name="Catrice O."/>
            <person name="Chaidir N."/>
            <person name="Claudel C."/>
            <person name="Donnadieu C."/>
            <person name="Faraut T."/>
            <person name="Fievet G."/>
            <person name="Helmstetter N."/>
            <person name="King M."/>
            <person name="Knapp S.J."/>
            <person name="Lai Z."/>
            <person name="Le Paslier M.C."/>
            <person name="Lippi Y."/>
            <person name="Lorenzon L."/>
            <person name="Mandel J.R."/>
            <person name="Marage G."/>
            <person name="Marchand G."/>
            <person name="Marquand E."/>
            <person name="Bret-Mestries E."/>
            <person name="Morien E."/>
            <person name="Nambeesan S."/>
            <person name="Nguyen T."/>
            <person name="Pegot-Espagnet P."/>
            <person name="Pouilly N."/>
            <person name="Raftis F."/>
            <person name="Sallet E."/>
            <person name="Schiex T."/>
            <person name="Thomas J."/>
            <person name="Vandecasteele C."/>
            <person name="Vares D."/>
            <person name="Vear F."/>
            <person name="Vautrin S."/>
            <person name="Crespi M."/>
            <person name="Mangin B."/>
            <person name="Burke J.M."/>
            <person name="Salse J."/>
            <person name="Munos S."/>
            <person name="Vincourt P."/>
            <person name="Rieseberg L.H."/>
            <person name="Langlade N.B."/>
        </authorList>
    </citation>
    <scope>NUCLEOTIDE SEQUENCE [LARGE SCALE GENOMIC DNA]</scope>
    <source>
        <strain evidence="4">cv. SF193</strain>
        <tissue evidence="2">Leaves</tissue>
    </source>
</reference>
<dbReference type="InParanoid" id="A0A251VFW1"/>
<name>A0A251VFW1_HELAN</name>